<gene>
    <name evidence="2" type="ORF">E8A74_09785</name>
</gene>
<evidence type="ECO:0008006" key="4">
    <source>
        <dbReference type="Google" id="ProtNLM"/>
    </source>
</evidence>
<feature type="signal peptide" evidence="1">
    <location>
        <begin position="1"/>
        <end position="30"/>
    </location>
</feature>
<reference evidence="2 3" key="1">
    <citation type="submission" date="2019-04" db="EMBL/GenBank/DDBJ databases">
        <authorList>
            <person name="Li Y."/>
            <person name="Wang J."/>
        </authorList>
    </citation>
    <scope>NUCLEOTIDE SEQUENCE [LARGE SCALE GENOMIC DNA]</scope>
    <source>
        <strain evidence="2 3">DSM 14668</strain>
    </source>
</reference>
<evidence type="ECO:0000313" key="3">
    <source>
        <dbReference type="Proteomes" id="UP000309215"/>
    </source>
</evidence>
<keyword evidence="3" id="KW-1185">Reference proteome</keyword>
<sequence>MGNRAGQRTAAVGLLLALAGCAGSPPPAPANPAAPTPPAPLTQERIQALVAEVAHLRGLPQRAPVPVYLLDEPAFLAALRARAERKAAAAENEARTAFHLAFDLLPNGKPGDAPPSSTREVLEEQVRGFYDHEQRIIVVRASRPRTEAEAEKERAILAHEIEHALQDQSFGRPDVQKQATMGADEVLAYGSLLEGDAMLTMFAYLASERGVPFQRMVRRAADVMHDVPAERFVAGDGDAALFRALPIVRERLLFRYHAGTAMVAELYRAGGLDLVNRMFVSPPVSTEQVIHPEKYLAGERPVVLAAPRAPEGYRTLDEGTLGELKTRVVLDRCSPLSAAAAAGWGGDRYTLVAAPNGGVGLLWSTAWDSESDAAEFVAAMESQPGCLRALSLGATSIEGGIVVRAEKTRVAVVRGLSGTLAEAAAKQILDAPVAAPAGPPVVHPYQLSPRAPLPQRERGWLVGHDYFSRWLGVAGRIPFGVNAVLGYEGIELRISRPDVLVSGALFVSDLVTTPRFQEKLFADVAGGLAKGAEGKPVVPARTGPVATPLGAGLERWWTIGDTSVSVRAVMVPICGGTGSLVFLQSFKEPMAQRTLDEWLQSFRWNTDVKPPVCEALDPR</sequence>
<organism evidence="2 3">
    <name type="scientific">Polyangium fumosum</name>
    <dbReference type="NCBI Taxonomy" id="889272"/>
    <lineage>
        <taxon>Bacteria</taxon>
        <taxon>Pseudomonadati</taxon>
        <taxon>Myxococcota</taxon>
        <taxon>Polyangia</taxon>
        <taxon>Polyangiales</taxon>
        <taxon>Polyangiaceae</taxon>
        <taxon>Polyangium</taxon>
    </lineage>
</organism>
<proteinExistence type="predicted"/>
<evidence type="ECO:0000313" key="2">
    <source>
        <dbReference type="EMBL" id="TKD09894.1"/>
    </source>
</evidence>
<dbReference type="OrthoDB" id="263516at2"/>
<protein>
    <recommendedName>
        <fullName evidence="4">DUF4157 domain-containing protein</fullName>
    </recommendedName>
</protein>
<dbReference type="AlphaFoldDB" id="A0A4U1JF83"/>
<dbReference type="PROSITE" id="PS51257">
    <property type="entry name" value="PROKAR_LIPOPROTEIN"/>
    <property type="match status" value="1"/>
</dbReference>
<comment type="caution">
    <text evidence="2">The sequence shown here is derived from an EMBL/GenBank/DDBJ whole genome shotgun (WGS) entry which is preliminary data.</text>
</comment>
<evidence type="ECO:0000256" key="1">
    <source>
        <dbReference type="SAM" id="SignalP"/>
    </source>
</evidence>
<dbReference type="EMBL" id="SSMQ01000008">
    <property type="protein sequence ID" value="TKD09894.1"/>
    <property type="molecule type" value="Genomic_DNA"/>
</dbReference>
<keyword evidence="1" id="KW-0732">Signal</keyword>
<dbReference type="Proteomes" id="UP000309215">
    <property type="component" value="Unassembled WGS sequence"/>
</dbReference>
<name>A0A4U1JF83_9BACT</name>
<feature type="chain" id="PRO_5020768417" description="DUF4157 domain-containing protein" evidence="1">
    <location>
        <begin position="31"/>
        <end position="619"/>
    </location>
</feature>
<accession>A0A4U1JF83</accession>
<dbReference type="RefSeq" id="WP_136928693.1">
    <property type="nucleotide sequence ID" value="NZ_SSMQ01000008.1"/>
</dbReference>